<dbReference type="Proteomes" id="UP000092460">
    <property type="component" value="Unassembled WGS sequence"/>
</dbReference>
<evidence type="ECO:0000313" key="1">
    <source>
        <dbReference type="EnsemblMetazoa" id="GPPI051066-PA"/>
    </source>
</evidence>
<organism evidence="1 2">
    <name type="scientific">Glossina palpalis gambiensis</name>
    <dbReference type="NCBI Taxonomy" id="67801"/>
    <lineage>
        <taxon>Eukaryota</taxon>
        <taxon>Metazoa</taxon>
        <taxon>Ecdysozoa</taxon>
        <taxon>Arthropoda</taxon>
        <taxon>Hexapoda</taxon>
        <taxon>Insecta</taxon>
        <taxon>Pterygota</taxon>
        <taxon>Neoptera</taxon>
        <taxon>Endopterygota</taxon>
        <taxon>Diptera</taxon>
        <taxon>Brachycera</taxon>
        <taxon>Muscomorpha</taxon>
        <taxon>Hippoboscoidea</taxon>
        <taxon>Glossinidae</taxon>
        <taxon>Glossina</taxon>
    </lineage>
</organism>
<dbReference type="EMBL" id="JXJN01027771">
    <property type="status" value="NOT_ANNOTATED_CDS"/>
    <property type="molecule type" value="Genomic_DNA"/>
</dbReference>
<reference evidence="2" key="1">
    <citation type="submission" date="2015-01" db="EMBL/GenBank/DDBJ databases">
        <authorList>
            <person name="Aksoy S."/>
            <person name="Warren W."/>
            <person name="Wilson R.K."/>
        </authorList>
    </citation>
    <scope>NUCLEOTIDE SEQUENCE [LARGE SCALE GENOMIC DNA]</scope>
    <source>
        <strain evidence="2">IAEA</strain>
    </source>
</reference>
<protein>
    <submittedName>
        <fullName evidence="1">Uncharacterized protein</fullName>
    </submittedName>
</protein>
<reference evidence="1" key="2">
    <citation type="submission" date="2020-05" db="UniProtKB">
        <authorList>
            <consortium name="EnsemblMetazoa"/>
        </authorList>
    </citation>
    <scope>IDENTIFICATION</scope>
    <source>
        <strain evidence="1">IAEA</strain>
    </source>
</reference>
<keyword evidence="2" id="KW-1185">Reference proteome</keyword>
<dbReference type="EnsemblMetazoa" id="GPPI051066-RA">
    <property type="protein sequence ID" value="GPPI051066-PA"/>
    <property type="gene ID" value="GPPI051066"/>
</dbReference>
<proteinExistence type="predicted"/>
<dbReference type="AlphaFoldDB" id="A0A1B0C776"/>
<dbReference type="VEuPathDB" id="VectorBase:GPPI051066"/>
<accession>A0A1B0C776</accession>
<evidence type="ECO:0000313" key="2">
    <source>
        <dbReference type="Proteomes" id="UP000092460"/>
    </source>
</evidence>
<name>A0A1B0C776_9MUSC</name>
<dbReference type="EMBL" id="JXJN01027772">
    <property type="status" value="NOT_ANNOTATED_CDS"/>
    <property type="molecule type" value="Genomic_DNA"/>
</dbReference>
<sequence length="78" mass="8953">MRHSRNIRAATYLSDSTMTLIVNGRCRLDATRSRLRQIFAALVFSHYLIQKIIKSYPMIFRPVFLRSSTSQASAASCR</sequence>